<gene>
    <name evidence="2" type="ORF">AMJ40_01460</name>
</gene>
<feature type="transmembrane region" description="Helical" evidence="1">
    <location>
        <begin position="136"/>
        <end position="154"/>
    </location>
</feature>
<evidence type="ECO:0000313" key="2">
    <source>
        <dbReference type="EMBL" id="KPJ50891.1"/>
    </source>
</evidence>
<comment type="caution">
    <text evidence="2">The sequence shown here is derived from an EMBL/GenBank/DDBJ whole genome shotgun (WGS) entry which is preliminary data.</text>
</comment>
<sequence length="271" mass="31152">MYHLYVGIVIISLAEILLYAGVKWVGVFFTPLVWTGYILLVDGIVFKLSGRSLIVSKRKEFALMIPLSAGFWYLFEAFNLFIRNWHYEGLPGPWTTAAGMTWAFATIGPSLMETRELLSASKLFEIRGLRLRPSKALLYGLLIAGVVCLGSIPLVPRQVARHFAIPLWMGFILLLDPINYLKGRKSIIYDWQKGQWQTFLSLFFAGLVCGFLWELWNYWALARWIYEIPYAASPRIFEMPLLGYCGFPLLAIEYYAFYSMALNWKRKIGNA</sequence>
<keyword evidence="1" id="KW-0472">Membrane</keyword>
<feature type="transmembrane region" description="Helical" evidence="1">
    <location>
        <begin position="160"/>
        <end position="178"/>
    </location>
</feature>
<dbReference type="EMBL" id="LIZT01000010">
    <property type="protein sequence ID" value="KPJ50891.1"/>
    <property type="molecule type" value="Genomic_DNA"/>
</dbReference>
<evidence type="ECO:0000313" key="3">
    <source>
        <dbReference type="Proteomes" id="UP000051124"/>
    </source>
</evidence>
<reference evidence="2 3" key="1">
    <citation type="journal article" date="2015" name="Microbiome">
        <title>Genomic resolution of linkages in carbon, nitrogen, and sulfur cycling among widespread estuary sediment bacteria.</title>
        <authorList>
            <person name="Baker B.J."/>
            <person name="Lazar C.S."/>
            <person name="Teske A.P."/>
            <person name="Dick G.J."/>
        </authorList>
    </citation>
    <scope>NUCLEOTIDE SEQUENCE [LARGE SCALE GENOMIC DNA]</scope>
    <source>
        <strain evidence="2">DG_26</strain>
    </source>
</reference>
<accession>A0A0S7WL55</accession>
<dbReference type="Proteomes" id="UP000051124">
    <property type="component" value="Unassembled WGS sequence"/>
</dbReference>
<protein>
    <recommendedName>
        <fullName evidence="4">Lycopene cyclase domain-containing protein</fullName>
    </recommendedName>
</protein>
<feature type="transmembrane region" description="Helical" evidence="1">
    <location>
        <begin position="241"/>
        <end position="258"/>
    </location>
</feature>
<dbReference type="AlphaFoldDB" id="A0A0S7WL55"/>
<feature type="transmembrane region" description="Helical" evidence="1">
    <location>
        <begin position="199"/>
        <end position="221"/>
    </location>
</feature>
<feature type="transmembrane region" description="Helical" evidence="1">
    <location>
        <begin position="28"/>
        <end position="49"/>
    </location>
</feature>
<evidence type="ECO:0008006" key="4">
    <source>
        <dbReference type="Google" id="ProtNLM"/>
    </source>
</evidence>
<organism evidence="2 3">
    <name type="scientific">candidate division TA06 bacterium DG_26</name>
    <dbReference type="NCBI Taxonomy" id="1703771"/>
    <lineage>
        <taxon>Bacteria</taxon>
        <taxon>Bacteria division TA06</taxon>
    </lineage>
</organism>
<evidence type="ECO:0000256" key="1">
    <source>
        <dbReference type="SAM" id="Phobius"/>
    </source>
</evidence>
<feature type="transmembrane region" description="Helical" evidence="1">
    <location>
        <begin position="61"/>
        <end position="82"/>
    </location>
</feature>
<keyword evidence="1" id="KW-1133">Transmembrane helix</keyword>
<keyword evidence="1" id="KW-0812">Transmembrane</keyword>
<proteinExistence type="predicted"/>
<feature type="transmembrane region" description="Helical" evidence="1">
    <location>
        <begin position="5"/>
        <end position="22"/>
    </location>
</feature>
<name>A0A0S7WL55_UNCT6</name>